<feature type="signal peptide" evidence="2">
    <location>
        <begin position="1"/>
        <end position="35"/>
    </location>
</feature>
<dbReference type="RefSeq" id="WP_200321709.1">
    <property type="nucleotide sequence ID" value="NZ_JAENJH010000006.1"/>
</dbReference>
<dbReference type="AlphaFoldDB" id="A0A934V3G8"/>
<evidence type="ECO:0008006" key="5">
    <source>
        <dbReference type="Google" id="ProtNLM"/>
    </source>
</evidence>
<proteinExistence type="predicted"/>
<evidence type="ECO:0000256" key="2">
    <source>
        <dbReference type="SAM" id="SignalP"/>
    </source>
</evidence>
<protein>
    <recommendedName>
        <fullName evidence="5">Secreted protein</fullName>
    </recommendedName>
</protein>
<comment type="caution">
    <text evidence="3">The sequence shown here is derived from an EMBL/GenBank/DDBJ whole genome shotgun (WGS) entry which is preliminary data.</text>
</comment>
<dbReference type="EMBL" id="JAENJH010000006">
    <property type="protein sequence ID" value="MBK1787271.1"/>
    <property type="molecule type" value="Genomic_DNA"/>
</dbReference>
<keyword evidence="4" id="KW-1185">Reference proteome</keyword>
<feature type="region of interest" description="Disordered" evidence="1">
    <location>
        <begin position="38"/>
        <end position="59"/>
    </location>
</feature>
<evidence type="ECO:0000256" key="1">
    <source>
        <dbReference type="SAM" id="MobiDB-lite"/>
    </source>
</evidence>
<reference evidence="3" key="1">
    <citation type="submission" date="2020-12" db="EMBL/GenBank/DDBJ databases">
        <title>Prauserella sp. ASG 168, a novel actinomycete isolated from cave rock.</title>
        <authorList>
            <person name="Suriyachadkun C."/>
        </authorList>
    </citation>
    <scope>NUCLEOTIDE SEQUENCE</scope>
    <source>
        <strain evidence="3">ASG 168</strain>
    </source>
</reference>
<feature type="chain" id="PRO_5037957367" description="Secreted protein" evidence="2">
    <location>
        <begin position="36"/>
        <end position="146"/>
    </location>
</feature>
<sequence>MRTTGSRGLTRGIGRSAVVAAAVLGTVGAGFTATAAEQASPTSWTASHGGGSASGTASHVNPEGIGADLVVDGTLRVNDSDCYFAKIIVVHDFAPIHYDTAEQCGPGNIPVDKTIRVTLRSWTATIEICRTDRTDCGDPTSINVFG</sequence>
<dbReference type="Proteomes" id="UP000635245">
    <property type="component" value="Unassembled WGS sequence"/>
</dbReference>
<evidence type="ECO:0000313" key="3">
    <source>
        <dbReference type="EMBL" id="MBK1787271.1"/>
    </source>
</evidence>
<evidence type="ECO:0000313" key="4">
    <source>
        <dbReference type="Proteomes" id="UP000635245"/>
    </source>
</evidence>
<gene>
    <name evidence="3" type="ORF">JHE00_23360</name>
</gene>
<accession>A0A934V3G8</accession>
<name>A0A934V3G8_9PSEU</name>
<organism evidence="3 4">
    <name type="scientific">Prauserella cavernicola</name>
    <dbReference type="NCBI Taxonomy" id="2800127"/>
    <lineage>
        <taxon>Bacteria</taxon>
        <taxon>Bacillati</taxon>
        <taxon>Actinomycetota</taxon>
        <taxon>Actinomycetes</taxon>
        <taxon>Pseudonocardiales</taxon>
        <taxon>Pseudonocardiaceae</taxon>
        <taxon>Prauserella</taxon>
    </lineage>
</organism>
<keyword evidence="2" id="KW-0732">Signal</keyword>